<keyword evidence="6" id="KW-1185">Reference proteome</keyword>
<evidence type="ECO:0000256" key="4">
    <source>
        <dbReference type="SAM" id="SignalP"/>
    </source>
</evidence>
<feature type="signal peptide" evidence="4">
    <location>
        <begin position="1"/>
        <end position="16"/>
    </location>
</feature>
<evidence type="ECO:0000256" key="3">
    <source>
        <dbReference type="ARBA" id="ARBA00022801"/>
    </source>
</evidence>
<dbReference type="eggNOG" id="COG1073">
    <property type="taxonomic scope" value="Bacteria"/>
</dbReference>
<evidence type="ECO:0000256" key="2">
    <source>
        <dbReference type="ARBA" id="ARBA00022729"/>
    </source>
</evidence>
<dbReference type="PANTHER" id="PTHR11010">
    <property type="entry name" value="PROTEASE S28 PRO-X CARBOXYPEPTIDASE-RELATED"/>
    <property type="match status" value="1"/>
</dbReference>
<evidence type="ECO:0000313" key="5">
    <source>
        <dbReference type="EMBL" id="EYF07470.1"/>
    </source>
</evidence>
<protein>
    <recommendedName>
        <fullName evidence="7">Secreted tripeptidyl aminopeptidase</fullName>
    </recommendedName>
</protein>
<dbReference type="SUPFAM" id="SSF53474">
    <property type="entry name" value="alpha/beta-Hydrolases"/>
    <property type="match status" value="1"/>
</dbReference>
<keyword evidence="1" id="KW-0645">Protease</keyword>
<dbReference type="ESTHER" id="9delt-a0a017tf73">
    <property type="family name" value="Peptidase_S37"/>
</dbReference>
<dbReference type="InterPro" id="IPR029058">
    <property type="entry name" value="AB_hydrolase_fold"/>
</dbReference>
<comment type="caution">
    <text evidence="5">The sequence shown here is derived from an EMBL/GenBank/DDBJ whole genome shotgun (WGS) entry which is preliminary data.</text>
</comment>
<feature type="chain" id="PRO_5001496589" description="Secreted tripeptidyl aminopeptidase" evidence="4">
    <location>
        <begin position="17"/>
        <end position="503"/>
    </location>
</feature>
<reference evidence="5 6" key="1">
    <citation type="submission" date="2013-05" db="EMBL/GenBank/DDBJ databases">
        <title>Genome assembly of Chondromyces apiculatus DSM 436.</title>
        <authorList>
            <person name="Sharma G."/>
            <person name="Khatri I."/>
            <person name="Kaur C."/>
            <person name="Mayilraj S."/>
            <person name="Subramanian S."/>
        </authorList>
    </citation>
    <scope>NUCLEOTIDE SEQUENCE [LARGE SCALE GENOMIC DNA]</scope>
    <source>
        <strain evidence="5 6">DSM 436</strain>
    </source>
</reference>
<accession>A0A017TF73</accession>
<name>A0A017TF73_9BACT</name>
<evidence type="ECO:0008006" key="7">
    <source>
        <dbReference type="Google" id="ProtNLM"/>
    </source>
</evidence>
<proteinExistence type="predicted"/>
<dbReference type="GO" id="GO:0006508">
    <property type="term" value="P:proteolysis"/>
    <property type="evidence" value="ECO:0007669"/>
    <property type="project" value="UniProtKB-KW"/>
</dbReference>
<dbReference type="InterPro" id="IPR008761">
    <property type="entry name" value="Peptidase_S37"/>
</dbReference>
<dbReference type="Gene3D" id="3.40.50.1820">
    <property type="entry name" value="alpha/beta hydrolase"/>
    <property type="match status" value="1"/>
</dbReference>
<dbReference type="PANTHER" id="PTHR11010:SF38">
    <property type="entry name" value="LYSOSOMAL PRO-X CARBOXYPEPTIDASE"/>
    <property type="match status" value="1"/>
</dbReference>
<dbReference type="EMBL" id="ASRX01000010">
    <property type="protein sequence ID" value="EYF07470.1"/>
    <property type="molecule type" value="Genomic_DNA"/>
</dbReference>
<dbReference type="Proteomes" id="UP000019678">
    <property type="component" value="Unassembled WGS sequence"/>
</dbReference>
<evidence type="ECO:0000313" key="6">
    <source>
        <dbReference type="Proteomes" id="UP000019678"/>
    </source>
</evidence>
<keyword evidence="3" id="KW-0378">Hydrolase</keyword>
<sequence length="503" mass="53700">MLAPALLALLPLAACGGDDPDPGETGGSGGCGANCNEGGSGGAGGDGAGAGGAGGTGGAGGSGGAGGGAPADIRAQLEAIDGLELIEEPSGHDGYRYFEITLDQPVDHANPDAQRFQQRIHLHHRDASAPLVLAATGYNLWGGEYLEEPTMLLEANQLVVEHRYFTPSRPVPTDWALLDIAQAAADHHRIVSLIRPLYEGAWISTGASKGGMTSVYHRRFYPDDVDGTVAYVAPLSFGTDDPRYVTFLDQVGTDAACRQKLQDFQRELLLRRDVMLDRMNDLVAQGATFDLMGIEATLETAVIDLEFTFWQYGGEGFCGAIPTSTSSDDEVWEFFNALAGVIGYSDTSVLQFEPYYWQALTQLGAPGIDTSHLDDLLQIDQDALDIMPSIPEDPVFEPEAMQDIHEWVTTEAERILFIYGETDPWTAGAFEVGAAVDSYLYVAPGANHGAGILSLDDADQEAALGHLAAWTGVPVTQPLVHASLRQRMPTPPALRLVRRALSR</sequence>
<dbReference type="GO" id="GO:0008239">
    <property type="term" value="F:dipeptidyl-peptidase activity"/>
    <property type="evidence" value="ECO:0007669"/>
    <property type="project" value="TreeGrafter"/>
</dbReference>
<gene>
    <name evidence="5" type="ORF">CAP_0223</name>
</gene>
<dbReference type="AlphaFoldDB" id="A0A017TF73"/>
<keyword evidence="2 4" id="KW-0732">Signal</keyword>
<organism evidence="5 6">
    <name type="scientific">Chondromyces apiculatus DSM 436</name>
    <dbReference type="NCBI Taxonomy" id="1192034"/>
    <lineage>
        <taxon>Bacteria</taxon>
        <taxon>Pseudomonadati</taxon>
        <taxon>Myxococcota</taxon>
        <taxon>Polyangia</taxon>
        <taxon>Polyangiales</taxon>
        <taxon>Polyangiaceae</taxon>
        <taxon>Chondromyces</taxon>
    </lineage>
</organism>
<evidence type="ECO:0000256" key="1">
    <source>
        <dbReference type="ARBA" id="ARBA00022670"/>
    </source>
</evidence>
<dbReference type="STRING" id="1192034.CAP_0223"/>
<dbReference type="Pfam" id="PF05576">
    <property type="entry name" value="Peptidase_S37"/>
    <property type="match status" value="1"/>
</dbReference>